<dbReference type="Proteomes" id="UP000635142">
    <property type="component" value="Unassembled WGS sequence"/>
</dbReference>
<dbReference type="GO" id="GO:0009097">
    <property type="term" value="P:isoleucine biosynthetic process"/>
    <property type="evidence" value="ECO:0007669"/>
    <property type="project" value="TreeGrafter"/>
</dbReference>
<name>A0A927D438_9RHOB</name>
<dbReference type="SUPFAM" id="SSF53686">
    <property type="entry name" value="Tryptophan synthase beta subunit-like PLP-dependent enzymes"/>
    <property type="match status" value="1"/>
</dbReference>
<evidence type="ECO:0000313" key="5">
    <source>
        <dbReference type="EMBL" id="MBD3663509.1"/>
    </source>
</evidence>
<keyword evidence="6" id="KW-1185">Reference proteome</keyword>
<evidence type="ECO:0000259" key="4">
    <source>
        <dbReference type="Pfam" id="PF00291"/>
    </source>
</evidence>
<keyword evidence="3" id="KW-0456">Lyase</keyword>
<comment type="cofactor">
    <cofactor evidence="1">
        <name>pyridoxal 5'-phosphate</name>
        <dbReference type="ChEBI" id="CHEBI:597326"/>
    </cofactor>
</comment>
<dbReference type="InterPro" id="IPR036052">
    <property type="entry name" value="TrpB-like_PALP_sf"/>
</dbReference>
<comment type="caution">
    <text evidence="5">The sequence shown here is derived from an EMBL/GenBank/DDBJ whole genome shotgun (WGS) entry which is preliminary data.</text>
</comment>
<dbReference type="InterPro" id="IPR001926">
    <property type="entry name" value="TrpB-like_PALP"/>
</dbReference>
<dbReference type="GO" id="GO:0006567">
    <property type="term" value="P:L-threonine catabolic process"/>
    <property type="evidence" value="ECO:0007669"/>
    <property type="project" value="TreeGrafter"/>
</dbReference>
<dbReference type="NCBIfam" id="NF004771">
    <property type="entry name" value="PRK06110.1"/>
    <property type="match status" value="1"/>
</dbReference>
<evidence type="ECO:0000256" key="1">
    <source>
        <dbReference type="ARBA" id="ARBA00001933"/>
    </source>
</evidence>
<gene>
    <name evidence="5" type="ORF">H9Q16_06220</name>
</gene>
<dbReference type="GO" id="GO:0006565">
    <property type="term" value="P:L-serine catabolic process"/>
    <property type="evidence" value="ECO:0007669"/>
    <property type="project" value="TreeGrafter"/>
</dbReference>
<proteinExistence type="predicted"/>
<dbReference type="GO" id="GO:0004794">
    <property type="term" value="F:threonine deaminase activity"/>
    <property type="evidence" value="ECO:0007669"/>
    <property type="project" value="TreeGrafter"/>
</dbReference>
<dbReference type="PANTHER" id="PTHR48078">
    <property type="entry name" value="THREONINE DEHYDRATASE, MITOCHONDRIAL-RELATED"/>
    <property type="match status" value="1"/>
</dbReference>
<keyword evidence="2" id="KW-0663">Pyridoxal phosphate</keyword>
<organism evidence="5 6">
    <name type="scientific">Sulfitobacter aestuariivivens</name>
    <dbReference type="NCBI Taxonomy" id="2766981"/>
    <lineage>
        <taxon>Bacteria</taxon>
        <taxon>Pseudomonadati</taxon>
        <taxon>Pseudomonadota</taxon>
        <taxon>Alphaproteobacteria</taxon>
        <taxon>Rhodobacterales</taxon>
        <taxon>Roseobacteraceae</taxon>
        <taxon>Sulfitobacter</taxon>
    </lineage>
</organism>
<protein>
    <submittedName>
        <fullName evidence="5">Threonine dehydratase</fullName>
    </submittedName>
</protein>
<evidence type="ECO:0000256" key="3">
    <source>
        <dbReference type="ARBA" id="ARBA00023239"/>
    </source>
</evidence>
<reference evidence="5" key="1">
    <citation type="submission" date="2020-08" db="EMBL/GenBank/DDBJ databases">
        <title>Sulfitobacter aestuariivivens sp. nov., isolated from a tidal flat.</title>
        <authorList>
            <person name="Park S."/>
            <person name="Yoon J.-H."/>
        </authorList>
    </citation>
    <scope>NUCLEOTIDE SEQUENCE</scope>
    <source>
        <strain evidence="5">TSTF-M16</strain>
    </source>
</reference>
<dbReference type="Pfam" id="PF00291">
    <property type="entry name" value="PALP"/>
    <property type="match status" value="1"/>
</dbReference>
<evidence type="ECO:0000313" key="6">
    <source>
        <dbReference type="Proteomes" id="UP000635142"/>
    </source>
</evidence>
<accession>A0A927D438</accession>
<evidence type="ECO:0000256" key="2">
    <source>
        <dbReference type="ARBA" id="ARBA00022898"/>
    </source>
</evidence>
<dbReference type="InterPro" id="IPR050147">
    <property type="entry name" value="Ser/Thr_Dehydratase"/>
</dbReference>
<sequence>MFTRDAYEAAAGIVYEHLQPTLQHNWPLLAQELGCEVWLKHENQTPLGAFKVRGGLVHMRRRKEAGKLNGVITASTGNHGQSIPNAARIEGIAATVVVPKNNSAEKNAAMRALGARLIEVGDDFADAVAYARQLARDENLDMIPSFHEDLVLGVSTYAHELFSAAGALDVVYVPIGLGSGICGTMGMRDMLGLKTKVVGVVAKGANTYALSYEAGNAVPTNRAETFAEGVAVREPNPEAVALINAGADHIVEVTDAQIQDAMRLIFRATHNIAEGAGAVALAAVMAETAQLDGQRVGAVLSGGNIDAAKYAAILSGQMDAGRSSR</sequence>
<dbReference type="PANTHER" id="PTHR48078:SF7">
    <property type="entry name" value="BLL6502 PROTEIN"/>
    <property type="match status" value="1"/>
</dbReference>
<feature type="domain" description="Tryptophan synthase beta chain-like PALP" evidence="4">
    <location>
        <begin position="19"/>
        <end position="302"/>
    </location>
</feature>
<dbReference type="EMBL" id="JACTAG010000001">
    <property type="protein sequence ID" value="MBD3663509.1"/>
    <property type="molecule type" value="Genomic_DNA"/>
</dbReference>
<dbReference type="GO" id="GO:0003941">
    <property type="term" value="F:L-serine ammonia-lyase activity"/>
    <property type="evidence" value="ECO:0007669"/>
    <property type="project" value="TreeGrafter"/>
</dbReference>
<dbReference type="AlphaFoldDB" id="A0A927D438"/>
<dbReference type="Gene3D" id="3.40.50.1100">
    <property type="match status" value="2"/>
</dbReference>